<dbReference type="InterPro" id="IPR051468">
    <property type="entry name" value="Fungal_SecMetab_SDRs"/>
</dbReference>
<dbReference type="OrthoDB" id="9876299at2759"/>
<dbReference type="InterPro" id="IPR020904">
    <property type="entry name" value="Sc_DH/Rdtase_CS"/>
</dbReference>
<sequence>MSSSVLITGANRGIGKAILSIYLSQPGRTVISGVRDVNHPSVAELRTLPVGTGSKLIVVKIDSTVPSDAQAAVSELKALHGITKLDTVIANAGVGKFWGLVADTPISEVEDHFKVNSIGPFALYLAVRSLLLAAREPRFVVVSTELGSIGMQSQRKIPDVAYGMSKAAINFFVGKVHLEEPALITFPIHPSWVKTELGNSIAKAIGMKEAAITEEQSAAGVVEQIEKSTKEATSGHFLNYDGTEIPW</sequence>
<gene>
    <name evidence="4" type="ORF">B0I35DRAFT_114883</name>
</gene>
<dbReference type="InterPro" id="IPR036291">
    <property type="entry name" value="NAD(P)-bd_dom_sf"/>
</dbReference>
<accession>A0A8K0SFZ4</accession>
<organism evidence="4 5">
    <name type="scientific">Stachybotrys elegans</name>
    <dbReference type="NCBI Taxonomy" id="80388"/>
    <lineage>
        <taxon>Eukaryota</taxon>
        <taxon>Fungi</taxon>
        <taxon>Dikarya</taxon>
        <taxon>Ascomycota</taxon>
        <taxon>Pezizomycotina</taxon>
        <taxon>Sordariomycetes</taxon>
        <taxon>Hypocreomycetidae</taxon>
        <taxon>Hypocreales</taxon>
        <taxon>Stachybotryaceae</taxon>
        <taxon>Stachybotrys</taxon>
    </lineage>
</organism>
<dbReference type="Proteomes" id="UP000813444">
    <property type="component" value="Unassembled WGS sequence"/>
</dbReference>
<reference evidence="4" key="1">
    <citation type="journal article" date="2021" name="Nat. Commun.">
        <title>Genetic determinants of endophytism in the Arabidopsis root mycobiome.</title>
        <authorList>
            <person name="Mesny F."/>
            <person name="Miyauchi S."/>
            <person name="Thiergart T."/>
            <person name="Pickel B."/>
            <person name="Atanasova L."/>
            <person name="Karlsson M."/>
            <person name="Huettel B."/>
            <person name="Barry K.W."/>
            <person name="Haridas S."/>
            <person name="Chen C."/>
            <person name="Bauer D."/>
            <person name="Andreopoulos W."/>
            <person name="Pangilinan J."/>
            <person name="LaButti K."/>
            <person name="Riley R."/>
            <person name="Lipzen A."/>
            <person name="Clum A."/>
            <person name="Drula E."/>
            <person name="Henrissat B."/>
            <person name="Kohler A."/>
            <person name="Grigoriev I.V."/>
            <person name="Martin F.M."/>
            <person name="Hacquard S."/>
        </authorList>
    </citation>
    <scope>NUCLEOTIDE SEQUENCE</scope>
    <source>
        <strain evidence="4">MPI-CAGE-CH-0235</strain>
    </source>
</reference>
<keyword evidence="5" id="KW-1185">Reference proteome</keyword>
<name>A0A8K0SFZ4_9HYPO</name>
<dbReference type="SUPFAM" id="SSF51735">
    <property type="entry name" value="NAD(P)-binding Rossmann-fold domains"/>
    <property type="match status" value="1"/>
</dbReference>
<dbReference type="InterPro" id="IPR002347">
    <property type="entry name" value="SDR_fam"/>
</dbReference>
<dbReference type="GO" id="GO:0005737">
    <property type="term" value="C:cytoplasm"/>
    <property type="evidence" value="ECO:0007669"/>
    <property type="project" value="TreeGrafter"/>
</dbReference>
<dbReference type="PROSITE" id="PS00061">
    <property type="entry name" value="ADH_SHORT"/>
    <property type="match status" value="1"/>
</dbReference>
<dbReference type="Pfam" id="PF00106">
    <property type="entry name" value="adh_short"/>
    <property type="match status" value="1"/>
</dbReference>
<keyword evidence="3" id="KW-0560">Oxidoreductase</keyword>
<evidence type="ECO:0000313" key="4">
    <source>
        <dbReference type="EMBL" id="KAH7305304.1"/>
    </source>
</evidence>
<dbReference type="GO" id="GO:0016491">
    <property type="term" value="F:oxidoreductase activity"/>
    <property type="evidence" value="ECO:0007669"/>
    <property type="project" value="UniProtKB-KW"/>
</dbReference>
<keyword evidence="2" id="KW-0521">NADP</keyword>
<evidence type="ECO:0000256" key="1">
    <source>
        <dbReference type="ARBA" id="ARBA00006484"/>
    </source>
</evidence>
<dbReference type="AlphaFoldDB" id="A0A8K0SFZ4"/>
<protein>
    <submittedName>
        <fullName evidence="4">Uncharacterized protein</fullName>
    </submittedName>
</protein>
<dbReference type="PANTHER" id="PTHR43544">
    <property type="entry name" value="SHORT-CHAIN DEHYDROGENASE/REDUCTASE"/>
    <property type="match status" value="1"/>
</dbReference>
<evidence type="ECO:0000313" key="5">
    <source>
        <dbReference type="Proteomes" id="UP000813444"/>
    </source>
</evidence>
<evidence type="ECO:0000256" key="3">
    <source>
        <dbReference type="ARBA" id="ARBA00023002"/>
    </source>
</evidence>
<evidence type="ECO:0000256" key="2">
    <source>
        <dbReference type="ARBA" id="ARBA00022857"/>
    </source>
</evidence>
<comment type="similarity">
    <text evidence="1">Belongs to the short-chain dehydrogenases/reductases (SDR) family.</text>
</comment>
<dbReference type="PRINTS" id="PR00081">
    <property type="entry name" value="GDHRDH"/>
</dbReference>
<comment type="caution">
    <text evidence="4">The sequence shown here is derived from an EMBL/GenBank/DDBJ whole genome shotgun (WGS) entry which is preliminary data.</text>
</comment>
<dbReference type="Gene3D" id="3.40.50.720">
    <property type="entry name" value="NAD(P)-binding Rossmann-like Domain"/>
    <property type="match status" value="1"/>
</dbReference>
<proteinExistence type="inferred from homology"/>
<dbReference type="CDD" id="cd05325">
    <property type="entry name" value="carb_red_sniffer_like_SDR_c"/>
    <property type="match status" value="1"/>
</dbReference>
<dbReference type="EMBL" id="JAGPNK010000019">
    <property type="protein sequence ID" value="KAH7305304.1"/>
    <property type="molecule type" value="Genomic_DNA"/>
</dbReference>
<dbReference type="PANTHER" id="PTHR43544:SF7">
    <property type="entry name" value="NADB-LER2"/>
    <property type="match status" value="1"/>
</dbReference>